<evidence type="ECO:0000256" key="1">
    <source>
        <dbReference type="ARBA" id="ARBA00009437"/>
    </source>
</evidence>
<evidence type="ECO:0000256" key="2">
    <source>
        <dbReference type="ARBA" id="ARBA00023015"/>
    </source>
</evidence>
<keyword evidence="3" id="KW-0238">DNA-binding</keyword>
<dbReference type="SUPFAM" id="SSF46785">
    <property type="entry name" value="Winged helix' DNA-binding domain"/>
    <property type="match status" value="1"/>
</dbReference>
<dbReference type="FunFam" id="1.10.10.10:FF:000001">
    <property type="entry name" value="LysR family transcriptional regulator"/>
    <property type="match status" value="1"/>
</dbReference>
<dbReference type="PROSITE" id="PS50931">
    <property type="entry name" value="HTH_LYSR"/>
    <property type="match status" value="1"/>
</dbReference>
<evidence type="ECO:0000313" key="6">
    <source>
        <dbReference type="EMBL" id="PEH41221.1"/>
    </source>
</evidence>
<evidence type="ECO:0000256" key="3">
    <source>
        <dbReference type="ARBA" id="ARBA00023125"/>
    </source>
</evidence>
<dbReference type="AlphaFoldDB" id="A0A2A7SCB8"/>
<dbReference type="InterPro" id="IPR005119">
    <property type="entry name" value="LysR_subst-bd"/>
</dbReference>
<dbReference type="Gene3D" id="1.10.10.10">
    <property type="entry name" value="Winged helix-like DNA-binding domain superfamily/Winged helix DNA-binding domain"/>
    <property type="match status" value="1"/>
</dbReference>
<dbReference type="InterPro" id="IPR000847">
    <property type="entry name" value="LysR_HTH_N"/>
</dbReference>
<dbReference type="FunFam" id="3.40.190.290:FF:000001">
    <property type="entry name" value="Transcriptional regulator, LysR family"/>
    <property type="match status" value="1"/>
</dbReference>
<comment type="caution">
    <text evidence="6">The sequence shown here is derived from an EMBL/GenBank/DDBJ whole genome shotgun (WGS) entry which is preliminary data.</text>
</comment>
<dbReference type="SUPFAM" id="SSF53850">
    <property type="entry name" value="Periplasmic binding protein-like II"/>
    <property type="match status" value="1"/>
</dbReference>
<gene>
    <name evidence="6" type="ORF">CRM94_03070</name>
</gene>
<dbReference type="InterPro" id="IPR036388">
    <property type="entry name" value="WH-like_DNA-bd_sf"/>
</dbReference>
<evidence type="ECO:0000256" key="4">
    <source>
        <dbReference type="ARBA" id="ARBA00023163"/>
    </source>
</evidence>
<feature type="domain" description="HTH lysR-type" evidence="5">
    <location>
        <begin position="2"/>
        <end position="59"/>
    </location>
</feature>
<keyword evidence="2" id="KW-0805">Transcription regulation</keyword>
<protein>
    <submittedName>
        <fullName evidence="6">LysR family transcriptional regulator</fullName>
    </submittedName>
</protein>
<dbReference type="Pfam" id="PF00126">
    <property type="entry name" value="HTH_1"/>
    <property type="match status" value="1"/>
</dbReference>
<evidence type="ECO:0000313" key="7">
    <source>
        <dbReference type="Proteomes" id="UP000220629"/>
    </source>
</evidence>
<evidence type="ECO:0000259" key="5">
    <source>
        <dbReference type="PROSITE" id="PS50931"/>
    </source>
</evidence>
<dbReference type="CDD" id="cd08422">
    <property type="entry name" value="PBP2_CrgA_like"/>
    <property type="match status" value="1"/>
</dbReference>
<dbReference type="InterPro" id="IPR058163">
    <property type="entry name" value="LysR-type_TF_proteobact-type"/>
</dbReference>
<dbReference type="GO" id="GO:0006351">
    <property type="term" value="P:DNA-templated transcription"/>
    <property type="evidence" value="ECO:0007669"/>
    <property type="project" value="TreeGrafter"/>
</dbReference>
<reference evidence="7" key="1">
    <citation type="submission" date="2017-09" db="EMBL/GenBank/DDBJ databases">
        <title>FDA dAtabase for Regulatory Grade micrObial Sequences (FDA-ARGOS): Supporting development and validation of Infectious Disease Dx tests.</title>
        <authorList>
            <person name="Minogue T."/>
            <person name="Wolcott M."/>
            <person name="Wasieloski L."/>
            <person name="Aguilar W."/>
            <person name="Moore D."/>
            <person name="Tallon L."/>
            <person name="Sadzewicz L."/>
            <person name="Ott S."/>
            <person name="Zhao X."/>
            <person name="Nagaraj S."/>
            <person name="Vavikolanu K."/>
            <person name="Aluvathingal J."/>
            <person name="Nadendla S."/>
            <person name="Sichtig H."/>
        </authorList>
    </citation>
    <scope>NUCLEOTIDE SEQUENCE [LARGE SCALE GENOMIC DNA]</scope>
    <source>
        <strain evidence="7">FDAARGOS_390</strain>
    </source>
</reference>
<dbReference type="RefSeq" id="WP_096752222.1">
    <property type="nucleotide sequence ID" value="NZ_CADEPO010000007.1"/>
</dbReference>
<dbReference type="Pfam" id="PF03466">
    <property type="entry name" value="LysR_substrate"/>
    <property type="match status" value="1"/>
</dbReference>
<organism evidence="6 7">
    <name type="scientific">Burkholderia gladioli</name>
    <name type="common">Pseudomonas marginata</name>
    <name type="synonym">Phytomonas marginata</name>
    <dbReference type="NCBI Taxonomy" id="28095"/>
    <lineage>
        <taxon>Bacteria</taxon>
        <taxon>Pseudomonadati</taxon>
        <taxon>Pseudomonadota</taxon>
        <taxon>Betaproteobacteria</taxon>
        <taxon>Burkholderiales</taxon>
        <taxon>Burkholderiaceae</taxon>
        <taxon>Burkholderia</taxon>
    </lineage>
</organism>
<name>A0A2A7SCB8_BURGA</name>
<dbReference type="InterPro" id="IPR036390">
    <property type="entry name" value="WH_DNA-bd_sf"/>
</dbReference>
<dbReference type="PANTHER" id="PTHR30537:SF21">
    <property type="entry name" value="HTH-TYPE TRANSCRIPTIONAL REGULATOR SINR-RELATED"/>
    <property type="match status" value="1"/>
</dbReference>
<dbReference type="Gene3D" id="3.40.190.290">
    <property type="match status" value="1"/>
</dbReference>
<keyword evidence="4" id="KW-0804">Transcription</keyword>
<sequence>MIKLEDLRIFVSAADNGSLSAAARQLDMAPAVASAGLKRLEAELGTRLLARSTRSSRLTQDGECYLQYARNVMEQLDAGNNALAQGRGVIGGAVSLTVPSDLGRNILLNWLDEFQLRYPGVSLQVRIGDHVTDMFRSPVTLAIRYGVPADSSLVALPLAPSNRRVLCASPAYFAAHGRPAKLSDLSDHNCLRYALSDSLHDRWTFHDGEDVHVVNVRGNRSSDDSEVVRRWALAGLGLAYKSKIDVLEDLVSGRLEAALPEFGGEEAPLHMVCAHRTMLSPTVTALRDFLKLRMEALLA</sequence>
<dbReference type="Proteomes" id="UP000220629">
    <property type="component" value="Unassembled WGS sequence"/>
</dbReference>
<proteinExistence type="inferred from homology"/>
<comment type="similarity">
    <text evidence="1">Belongs to the LysR transcriptional regulatory family.</text>
</comment>
<dbReference type="GO" id="GO:0003700">
    <property type="term" value="F:DNA-binding transcription factor activity"/>
    <property type="evidence" value="ECO:0007669"/>
    <property type="project" value="InterPro"/>
</dbReference>
<dbReference type="PANTHER" id="PTHR30537">
    <property type="entry name" value="HTH-TYPE TRANSCRIPTIONAL REGULATOR"/>
    <property type="match status" value="1"/>
</dbReference>
<accession>A0A2A7SCB8</accession>
<dbReference type="GO" id="GO:0043565">
    <property type="term" value="F:sequence-specific DNA binding"/>
    <property type="evidence" value="ECO:0007669"/>
    <property type="project" value="TreeGrafter"/>
</dbReference>
<dbReference type="EMBL" id="PDDY01000001">
    <property type="protein sequence ID" value="PEH41221.1"/>
    <property type="molecule type" value="Genomic_DNA"/>
</dbReference>